<feature type="domain" description="DUF6036" evidence="1">
    <location>
        <begin position="29"/>
        <end position="161"/>
    </location>
</feature>
<evidence type="ECO:0000313" key="3">
    <source>
        <dbReference type="Proteomes" id="UP000199334"/>
    </source>
</evidence>
<dbReference type="AlphaFoldDB" id="A0A1H0G7A8"/>
<accession>A0A1H0G7A8</accession>
<reference evidence="2 3" key="1">
    <citation type="submission" date="2016-10" db="EMBL/GenBank/DDBJ databases">
        <authorList>
            <person name="de Groot N.N."/>
        </authorList>
    </citation>
    <scope>NUCLEOTIDE SEQUENCE [LARGE SCALE GENOMIC DNA]</scope>
    <source>
        <strain evidence="2 3">CGMCC 1.3442</strain>
    </source>
</reference>
<dbReference type="EMBL" id="FNIG01000015">
    <property type="protein sequence ID" value="SDO02740.1"/>
    <property type="molecule type" value="Genomic_DNA"/>
</dbReference>
<organism evidence="2 3">
    <name type="scientific">Tenuibacillus multivorans</name>
    <dbReference type="NCBI Taxonomy" id="237069"/>
    <lineage>
        <taxon>Bacteria</taxon>
        <taxon>Bacillati</taxon>
        <taxon>Bacillota</taxon>
        <taxon>Bacilli</taxon>
        <taxon>Bacillales</taxon>
        <taxon>Bacillaceae</taxon>
        <taxon>Tenuibacillus</taxon>
    </lineage>
</organism>
<dbReference type="OrthoDB" id="2970545at2"/>
<dbReference type="Pfam" id="PF19502">
    <property type="entry name" value="DUF6036"/>
    <property type="match status" value="1"/>
</dbReference>
<name>A0A1H0G7A8_9BACI</name>
<proteinExistence type="predicted"/>
<gene>
    <name evidence="2" type="ORF">SAMN05216498_0484</name>
</gene>
<evidence type="ECO:0000313" key="2">
    <source>
        <dbReference type="EMBL" id="SDO02740.1"/>
    </source>
</evidence>
<sequence>MDRLHSSDDILTKLNILDHICQTRGIVAELAILGGSGILLYMENIGQSFRPTQDIDVNLINTNDIQKLTEALSEAGIDLIGGISEVPPLEDYTNIDFLYEINAEFDNLRIFVPDIELLACFKIFSSREKDLIDLKETDILKQCNKEKLIGLVDEYKQYILKLDNPDLNLHQLFHILKEKGI</sequence>
<keyword evidence="3" id="KW-1185">Reference proteome</keyword>
<dbReference type="InterPro" id="IPR045792">
    <property type="entry name" value="DUF6036"/>
</dbReference>
<dbReference type="Proteomes" id="UP000199334">
    <property type="component" value="Unassembled WGS sequence"/>
</dbReference>
<dbReference type="RefSeq" id="WP_093858014.1">
    <property type="nucleotide sequence ID" value="NZ_BJVZ01000032.1"/>
</dbReference>
<evidence type="ECO:0000259" key="1">
    <source>
        <dbReference type="Pfam" id="PF19502"/>
    </source>
</evidence>
<protein>
    <recommendedName>
        <fullName evidence="1">DUF6036 domain-containing protein</fullName>
    </recommendedName>
</protein>